<organism evidence="1 2">
    <name type="scientific">Riccia fluitans</name>
    <dbReference type="NCBI Taxonomy" id="41844"/>
    <lineage>
        <taxon>Eukaryota</taxon>
        <taxon>Viridiplantae</taxon>
        <taxon>Streptophyta</taxon>
        <taxon>Embryophyta</taxon>
        <taxon>Marchantiophyta</taxon>
        <taxon>Marchantiopsida</taxon>
        <taxon>Marchantiidae</taxon>
        <taxon>Marchantiales</taxon>
        <taxon>Ricciaceae</taxon>
        <taxon>Riccia</taxon>
    </lineage>
</organism>
<accession>A0ABD1Y131</accession>
<keyword evidence="2" id="KW-1185">Reference proteome</keyword>
<reference evidence="1 2" key="1">
    <citation type="submission" date="2024-09" db="EMBL/GenBank/DDBJ databases">
        <title>Chromosome-scale assembly of Riccia fluitans.</title>
        <authorList>
            <person name="Paukszto L."/>
            <person name="Sawicki J."/>
            <person name="Karawczyk K."/>
            <person name="Piernik-Szablinska J."/>
            <person name="Szczecinska M."/>
            <person name="Mazdziarz M."/>
        </authorList>
    </citation>
    <scope>NUCLEOTIDE SEQUENCE [LARGE SCALE GENOMIC DNA]</scope>
    <source>
        <strain evidence="1">Rf_01</strain>
        <tissue evidence="1">Aerial parts of the thallus</tissue>
    </source>
</reference>
<protein>
    <submittedName>
        <fullName evidence="1">Uncharacterized protein</fullName>
    </submittedName>
</protein>
<name>A0ABD1Y131_9MARC</name>
<evidence type="ECO:0000313" key="1">
    <source>
        <dbReference type="EMBL" id="KAL2620388.1"/>
    </source>
</evidence>
<dbReference type="Proteomes" id="UP001605036">
    <property type="component" value="Unassembled WGS sequence"/>
</dbReference>
<gene>
    <name evidence="1" type="ORF">R1flu_000593</name>
</gene>
<sequence length="99" mass="11181">MGMGRWKPLGSMGRWNGFEWVWFPSSHGEVWFGLVPNGTKPNHGIISKWEDGIGNLEEENLEGRFMSFEEAEKALSRLVSSRVLKGVSRLSCLGENQAR</sequence>
<proteinExistence type="predicted"/>
<evidence type="ECO:0000313" key="2">
    <source>
        <dbReference type="Proteomes" id="UP001605036"/>
    </source>
</evidence>
<dbReference type="AlphaFoldDB" id="A0ABD1Y131"/>
<comment type="caution">
    <text evidence="1">The sequence shown here is derived from an EMBL/GenBank/DDBJ whole genome shotgun (WGS) entry which is preliminary data.</text>
</comment>
<dbReference type="EMBL" id="JBHFFA010000006">
    <property type="protein sequence ID" value="KAL2620388.1"/>
    <property type="molecule type" value="Genomic_DNA"/>
</dbReference>